<keyword evidence="3" id="KW-1185">Reference proteome</keyword>
<dbReference type="AlphaFoldDB" id="A0A4Y9Y3U4"/>
<feature type="compositionally biased region" description="Basic and acidic residues" evidence="1">
    <location>
        <begin position="31"/>
        <end position="44"/>
    </location>
</feature>
<reference evidence="2 3" key="1">
    <citation type="submission" date="2019-02" db="EMBL/GenBank/DDBJ databases">
        <title>Genome sequencing of the rare red list fungi Dentipellis fragilis.</title>
        <authorList>
            <person name="Buettner E."/>
            <person name="Kellner H."/>
        </authorList>
    </citation>
    <scope>NUCLEOTIDE SEQUENCE [LARGE SCALE GENOMIC DNA]</scope>
    <source>
        <strain evidence="2 3">DSM 105465</strain>
    </source>
</reference>
<feature type="region of interest" description="Disordered" evidence="1">
    <location>
        <begin position="302"/>
        <end position="322"/>
    </location>
</feature>
<protein>
    <submittedName>
        <fullName evidence="2">Uncharacterized protein</fullName>
    </submittedName>
</protein>
<comment type="caution">
    <text evidence="2">The sequence shown here is derived from an EMBL/GenBank/DDBJ whole genome shotgun (WGS) entry which is preliminary data.</text>
</comment>
<dbReference type="STRING" id="205917.A0A4Y9Y3U4"/>
<dbReference type="OrthoDB" id="3153997at2759"/>
<dbReference type="Proteomes" id="UP000298327">
    <property type="component" value="Unassembled WGS sequence"/>
</dbReference>
<dbReference type="EMBL" id="SEOQ01000915">
    <property type="protein sequence ID" value="TFY55449.1"/>
    <property type="molecule type" value="Genomic_DNA"/>
</dbReference>
<organism evidence="2 3">
    <name type="scientific">Dentipellis fragilis</name>
    <dbReference type="NCBI Taxonomy" id="205917"/>
    <lineage>
        <taxon>Eukaryota</taxon>
        <taxon>Fungi</taxon>
        <taxon>Dikarya</taxon>
        <taxon>Basidiomycota</taxon>
        <taxon>Agaricomycotina</taxon>
        <taxon>Agaricomycetes</taxon>
        <taxon>Russulales</taxon>
        <taxon>Hericiaceae</taxon>
        <taxon>Dentipellis</taxon>
    </lineage>
</organism>
<gene>
    <name evidence="2" type="ORF">EVG20_g9314</name>
</gene>
<evidence type="ECO:0000313" key="2">
    <source>
        <dbReference type="EMBL" id="TFY55449.1"/>
    </source>
</evidence>
<sequence>MPGPSNARRKKKTHKKKDKGVKVLPSESPEDIWHTSERSGELEGERVVDRLAELSISGEEDTPIPVVLQPPLEPLAAHEGFLDLSPSPVPEPELPPSPSEEPLALETYDATFALLQKPMIHDPGNGPRVQDARAFMRSSFAQPACTSDPLCAEFAQPEVLQMLHTVLPEETALFLWYNKSRRIGRVCPACRRLYNLGDALPLALREQEISGLCSPLCFILASFHCPGAIRSTWGRMAEELDDTTWKQLNTPGPKTQSDLGLSMLLKMTRLHDLGLAQLCTPEVDIDKDIYVQSGFDSMTMGSEKEALESFGQPRADSPLSRSDRHEWRIPRFLFIARLAQSARASDF</sequence>
<feature type="region of interest" description="Disordered" evidence="1">
    <location>
        <begin position="1"/>
        <end position="44"/>
    </location>
</feature>
<name>A0A4Y9Y3U4_9AGAM</name>
<feature type="compositionally biased region" description="Basic residues" evidence="1">
    <location>
        <begin position="7"/>
        <end position="19"/>
    </location>
</feature>
<evidence type="ECO:0000313" key="3">
    <source>
        <dbReference type="Proteomes" id="UP000298327"/>
    </source>
</evidence>
<feature type="region of interest" description="Disordered" evidence="1">
    <location>
        <begin position="81"/>
        <end position="100"/>
    </location>
</feature>
<proteinExistence type="predicted"/>
<feature type="compositionally biased region" description="Pro residues" evidence="1">
    <location>
        <begin position="87"/>
        <end position="99"/>
    </location>
</feature>
<accession>A0A4Y9Y3U4</accession>
<evidence type="ECO:0000256" key="1">
    <source>
        <dbReference type="SAM" id="MobiDB-lite"/>
    </source>
</evidence>